<evidence type="ECO:0000313" key="3">
    <source>
        <dbReference type="Proteomes" id="UP000250321"/>
    </source>
</evidence>
<comment type="caution">
    <text evidence="2">The sequence shown here is derived from an EMBL/GenBank/DDBJ whole genome shotgun (WGS) entry which is preliminary data.</text>
</comment>
<evidence type="ECO:0000313" key="2">
    <source>
        <dbReference type="EMBL" id="PQQ09565.1"/>
    </source>
</evidence>
<reference evidence="2 3" key="1">
    <citation type="submission" date="2018-02" db="EMBL/GenBank/DDBJ databases">
        <title>Draft genome of wild Prunus yedoensis var. nudiflora.</title>
        <authorList>
            <person name="Baek S."/>
            <person name="Kim J.-H."/>
            <person name="Choi K."/>
            <person name="Kim G.-B."/>
            <person name="Cho A."/>
            <person name="Jang H."/>
            <person name="Shin C.-H."/>
            <person name="Yu H.-J."/>
            <person name="Mun J.-H."/>
        </authorList>
    </citation>
    <scope>NUCLEOTIDE SEQUENCE [LARGE SCALE GENOMIC DNA]</scope>
    <source>
        <strain evidence="3">cv. Jeju island</strain>
        <tissue evidence="2">Leaf</tissue>
    </source>
</reference>
<dbReference type="Proteomes" id="UP000250321">
    <property type="component" value="Unassembled WGS sequence"/>
</dbReference>
<protein>
    <submittedName>
        <fullName evidence="2">Uncharacterized protein</fullName>
    </submittedName>
</protein>
<dbReference type="EMBL" id="PJQY01000601">
    <property type="protein sequence ID" value="PQQ09565.1"/>
    <property type="molecule type" value="Genomic_DNA"/>
</dbReference>
<sequence length="135" mass="14799">MGSTPIPCDTTRGMPKERHVSSVQLRKKSEITQIGREPFSTISSSFRRASNGCFIFLVAAMKGTRSSMEGRLAVFSQPRGRSGTLGNGTTEMEIDEQSETSEHINGAFCGVVTTVTFRPRLDKALDMSSYGMVWP</sequence>
<name>A0A314YLV2_PRUYE</name>
<gene>
    <name evidence="2" type="ORF">Pyn_06807</name>
</gene>
<feature type="region of interest" description="Disordered" evidence="1">
    <location>
        <begin position="1"/>
        <end position="21"/>
    </location>
</feature>
<organism evidence="2 3">
    <name type="scientific">Prunus yedoensis var. nudiflora</name>
    <dbReference type="NCBI Taxonomy" id="2094558"/>
    <lineage>
        <taxon>Eukaryota</taxon>
        <taxon>Viridiplantae</taxon>
        <taxon>Streptophyta</taxon>
        <taxon>Embryophyta</taxon>
        <taxon>Tracheophyta</taxon>
        <taxon>Spermatophyta</taxon>
        <taxon>Magnoliopsida</taxon>
        <taxon>eudicotyledons</taxon>
        <taxon>Gunneridae</taxon>
        <taxon>Pentapetalae</taxon>
        <taxon>rosids</taxon>
        <taxon>fabids</taxon>
        <taxon>Rosales</taxon>
        <taxon>Rosaceae</taxon>
        <taxon>Amygdaloideae</taxon>
        <taxon>Amygdaleae</taxon>
        <taxon>Prunus</taxon>
    </lineage>
</organism>
<dbReference type="AlphaFoldDB" id="A0A314YLV2"/>
<evidence type="ECO:0000256" key="1">
    <source>
        <dbReference type="SAM" id="MobiDB-lite"/>
    </source>
</evidence>
<accession>A0A314YLV2</accession>
<proteinExistence type="predicted"/>
<keyword evidence="3" id="KW-1185">Reference proteome</keyword>